<name>A0A134A1Z4_9FUSO</name>
<dbReference type="PATRIC" id="fig|157687.3.peg.1736"/>
<proteinExistence type="predicted"/>
<feature type="transmembrane region" description="Helical" evidence="1">
    <location>
        <begin position="6"/>
        <end position="24"/>
    </location>
</feature>
<keyword evidence="1" id="KW-0472">Membrane</keyword>
<dbReference type="EMBL" id="LSDD01000131">
    <property type="protein sequence ID" value="KXB61718.1"/>
    <property type="molecule type" value="Genomic_DNA"/>
</dbReference>
<keyword evidence="3" id="KW-1185">Reference proteome</keyword>
<sequence>MYLLASLVHIQSFFINTATICFIFQKFTKPIFFDIMKLNNFLESE</sequence>
<dbReference type="Proteomes" id="UP000070483">
    <property type="component" value="Unassembled WGS sequence"/>
</dbReference>
<evidence type="ECO:0000256" key="1">
    <source>
        <dbReference type="SAM" id="Phobius"/>
    </source>
</evidence>
<comment type="caution">
    <text evidence="2">The sequence shown here is derived from an EMBL/GenBank/DDBJ whole genome shotgun (WGS) entry which is preliminary data.</text>
</comment>
<gene>
    <name evidence="2" type="ORF">HMPREF3180_01744</name>
</gene>
<evidence type="ECO:0000313" key="2">
    <source>
        <dbReference type="EMBL" id="KXB61718.1"/>
    </source>
</evidence>
<organism evidence="2 3">
    <name type="scientific">Leptotrichia wadei</name>
    <dbReference type="NCBI Taxonomy" id="157687"/>
    <lineage>
        <taxon>Bacteria</taxon>
        <taxon>Fusobacteriati</taxon>
        <taxon>Fusobacteriota</taxon>
        <taxon>Fusobacteriia</taxon>
        <taxon>Fusobacteriales</taxon>
        <taxon>Leptotrichiaceae</taxon>
        <taxon>Leptotrichia</taxon>
    </lineage>
</organism>
<keyword evidence="1" id="KW-0812">Transmembrane</keyword>
<dbReference type="AlphaFoldDB" id="A0A134A1Z4"/>
<keyword evidence="1" id="KW-1133">Transmembrane helix</keyword>
<reference evidence="3" key="1">
    <citation type="submission" date="2016-01" db="EMBL/GenBank/DDBJ databases">
        <authorList>
            <person name="Mitreva M."/>
            <person name="Pepin K.H."/>
            <person name="Mihindukulasuriya K.A."/>
            <person name="Fulton R."/>
            <person name="Fronick C."/>
            <person name="O'Laughlin M."/>
            <person name="Miner T."/>
            <person name="Herter B."/>
            <person name="Rosa B.A."/>
            <person name="Cordes M."/>
            <person name="Tomlinson C."/>
            <person name="Wollam A."/>
            <person name="Palsikar V.B."/>
            <person name="Mardis E.R."/>
            <person name="Wilson R.K."/>
        </authorList>
    </citation>
    <scope>NUCLEOTIDE SEQUENCE [LARGE SCALE GENOMIC DNA]</scope>
    <source>
        <strain evidence="3">KA00185</strain>
    </source>
</reference>
<evidence type="ECO:0000313" key="3">
    <source>
        <dbReference type="Proteomes" id="UP000070483"/>
    </source>
</evidence>
<protein>
    <submittedName>
        <fullName evidence="2">Uncharacterized protein</fullName>
    </submittedName>
</protein>
<accession>A0A134A1Z4</accession>